<sequence length="135" mass="15800">NGNNGFGFLEQVSHYADVCQQRLERRLNGRRLDSVEPTIRDIDRSRVQIFRPSMFGSTLEEVMRRQKERFPNRRLPWILVTLCHEVLALGGAKTLGIFREAPDHRELDGVYDSLDQWQIPEWTNPLVPATVLKKW</sequence>
<organism evidence="1">
    <name type="scientific">Cyprideis torosa</name>
    <dbReference type="NCBI Taxonomy" id="163714"/>
    <lineage>
        <taxon>Eukaryota</taxon>
        <taxon>Metazoa</taxon>
        <taxon>Ecdysozoa</taxon>
        <taxon>Arthropoda</taxon>
        <taxon>Crustacea</taxon>
        <taxon>Oligostraca</taxon>
        <taxon>Ostracoda</taxon>
        <taxon>Podocopa</taxon>
        <taxon>Podocopida</taxon>
        <taxon>Cytherocopina</taxon>
        <taxon>Cytheroidea</taxon>
        <taxon>Cytherideidae</taxon>
        <taxon>Cyprideis</taxon>
    </lineage>
</organism>
<feature type="non-terminal residue" evidence="1">
    <location>
        <position position="135"/>
    </location>
</feature>
<reference evidence="1" key="1">
    <citation type="submission" date="2020-11" db="EMBL/GenBank/DDBJ databases">
        <authorList>
            <person name="Tran Van P."/>
        </authorList>
    </citation>
    <scope>NUCLEOTIDE SEQUENCE</scope>
</reference>
<dbReference type="PANTHER" id="PTHR45876:SF8">
    <property type="entry name" value="FI04035P"/>
    <property type="match status" value="1"/>
</dbReference>
<protein>
    <submittedName>
        <fullName evidence="1">Uncharacterized protein</fullName>
    </submittedName>
</protein>
<dbReference type="SUPFAM" id="SSF48350">
    <property type="entry name" value="GTPase activation domain, GAP"/>
    <property type="match status" value="1"/>
</dbReference>
<dbReference type="InterPro" id="IPR008936">
    <property type="entry name" value="Rho_GTPase_activation_prot"/>
</dbReference>
<accession>A0A7R8ZY73</accession>
<dbReference type="AlphaFoldDB" id="A0A7R8ZY73"/>
<feature type="non-terminal residue" evidence="1">
    <location>
        <position position="1"/>
    </location>
</feature>
<dbReference type="EMBL" id="OB709216">
    <property type="protein sequence ID" value="CAD7238812.1"/>
    <property type="molecule type" value="Genomic_DNA"/>
</dbReference>
<dbReference type="Gene3D" id="1.10.555.10">
    <property type="entry name" value="Rho GTPase activation protein"/>
    <property type="match status" value="1"/>
</dbReference>
<dbReference type="GO" id="GO:0005737">
    <property type="term" value="C:cytoplasm"/>
    <property type="evidence" value="ECO:0007669"/>
    <property type="project" value="TreeGrafter"/>
</dbReference>
<dbReference type="OrthoDB" id="437889at2759"/>
<proteinExistence type="predicted"/>
<dbReference type="PANTHER" id="PTHR45876">
    <property type="entry name" value="FI04035P"/>
    <property type="match status" value="1"/>
</dbReference>
<name>A0A7R8ZY73_9CRUS</name>
<evidence type="ECO:0000313" key="1">
    <source>
        <dbReference type="EMBL" id="CAD7238812.1"/>
    </source>
</evidence>
<gene>
    <name evidence="1" type="ORF">CTOB1V02_LOCUS16627</name>
</gene>
<dbReference type="GO" id="GO:0005096">
    <property type="term" value="F:GTPase activator activity"/>
    <property type="evidence" value="ECO:0007669"/>
    <property type="project" value="TreeGrafter"/>
</dbReference>